<dbReference type="EMBL" id="SHKL01000001">
    <property type="protein sequence ID" value="RZT85703.1"/>
    <property type="molecule type" value="Genomic_DNA"/>
</dbReference>
<dbReference type="InterPro" id="IPR003776">
    <property type="entry name" value="YcaO-like_dom"/>
</dbReference>
<evidence type="ECO:0000313" key="3">
    <source>
        <dbReference type="Proteomes" id="UP000291591"/>
    </source>
</evidence>
<keyword evidence="2" id="KW-0808">Transferase</keyword>
<protein>
    <submittedName>
        <fullName evidence="2">Ribosomal protein S12 methylthiotransferase accessory factor</fullName>
    </submittedName>
</protein>
<dbReference type="GO" id="GO:0016740">
    <property type="term" value="F:transferase activity"/>
    <property type="evidence" value="ECO:0007669"/>
    <property type="project" value="UniProtKB-KW"/>
</dbReference>
<sequence length="491" mass="51153">MSAAPETTALGTAAGLLRAALPDGRLTMFAITGADRAGVPTVSADLSGTADGHDDAGIGYGHVDEQAQVGALGELAEVVLTRGAATRTCRASYTELRRGTGGSGVVDPRALVLPAGTTVDDDAPRDWSAARRWRTGEDVWLPAEFCVSGGGDLPPGPMTPALITPITNGNGAGDTPERAVSHALLELLQRDGNGTRFRALDAGTVIELDDVRDPVTRDVLRRLADAGVEVLPKLATTAFGMTALHVVGVDTDPDTDPLAMSACGEAVHPDREVALRKAVLEYAAARARKVFMHRPLAQLWALAPEDYWQRRLSRPVPAQETRALEAMRAWSGLDTTAMGALLEPVVWARHTTVAFSSLPTVPPGSLDDPAALLEHLLVVLSGFDVLVVAPPPGPAAAVKVIVPGLEAETMSYGRIGARGVAGLLERGSALAGLGPPPHDGAKAVVLTGDGRDRLGDDAWLDLDAVAATVGPLYPLYREPARHVLARSGGTP</sequence>
<feature type="domain" description="YcaO" evidence="1">
    <location>
        <begin position="59"/>
        <end position="441"/>
    </location>
</feature>
<evidence type="ECO:0000259" key="1">
    <source>
        <dbReference type="PROSITE" id="PS51664"/>
    </source>
</evidence>
<comment type="caution">
    <text evidence="2">The sequence shown here is derived from an EMBL/GenBank/DDBJ whole genome shotgun (WGS) entry which is preliminary data.</text>
</comment>
<gene>
    <name evidence="2" type="ORF">EV383_2582</name>
</gene>
<dbReference type="PANTHER" id="PTHR37809:SF1">
    <property type="entry name" value="RIBOSOMAL PROTEIN S12 METHYLTHIOTRANSFERASE ACCESSORY FACTOR YCAO"/>
    <property type="match status" value="1"/>
</dbReference>
<dbReference type="GO" id="GO:0005840">
    <property type="term" value="C:ribosome"/>
    <property type="evidence" value="ECO:0007669"/>
    <property type="project" value="UniProtKB-KW"/>
</dbReference>
<dbReference type="AlphaFoldDB" id="A0A4Q7UZI8"/>
<proteinExistence type="predicted"/>
<dbReference type="RefSeq" id="WP_130290122.1">
    <property type="nucleotide sequence ID" value="NZ_SHKL01000001.1"/>
</dbReference>
<evidence type="ECO:0000313" key="2">
    <source>
        <dbReference type="EMBL" id="RZT85703.1"/>
    </source>
</evidence>
<dbReference type="Pfam" id="PF02624">
    <property type="entry name" value="YcaO"/>
    <property type="match status" value="1"/>
</dbReference>
<dbReference type="PANTHER" id="PTHR37809">
    <property type="entry name" value="RIBOSOMAL PROTEIN S12 METHYLTHIOTRANSFERASE ACCESSORY FACTOR YCAO"/>
    <property type="match status" value="1"/>
</dbReference>
<keyword evidence="3" id="KW-1185">Reference proteome</keyword>
<keyword evidence="2" id="KW-0689">Ribosomal protein</keyword>
<name>A0A4Q7UZI8_PSEST</name>
<reference evidence="2 3" key="1">
    <citation type="submission" date="2019-02" db="EMBL/GenBank/DDBJ databases">
        <title>Sequencing the genomes of 1000 actinobacteria strains.</title>
        <authorList>
            <person name="Klenk H.-P."/>
        </authorList>
    </citation>
    <scope>NUCLEOTIDE SEQUENCE [LARGE SCALE GENOMIC DNA]</scope>
    <source>
        <strain evidence="2 3">DSM 45779</strain>
    </source>
</reference>
<dbReference type="Gene3D" id="3.30.160.660">
    <property type="match status" value="1"/>
</dbReference>
<keyword evidence="2" id="KW-0687">Ribonucleoprotein</keyword>
<accession>A0A4Q7UZI8</accession>
<dbReference type="Proteomes" id="UP000291591">
    <property type="component" value="Unassembled WGS sequence"/>
</dbReference>
<dbReference type="OrthoDB" id="2379922at2"/>
<organism evidence="2 3">
    <name type="scientific">Pseudonocardia sediminis</name>
    <dbReference type="NCBI Taxonomy" id="1397368"/>
    <lineage>
        <taxon>Bacteria</taxon>
        <taxon>Bacillati</taxon>
        <taxon>Actinomycetota</taxon>
        <taxon>Actinomycetes</taxon>
        <taxon>Pseudonocardiales</taxon>
        <taxon>Pseudonocardiaceae</taxon>
        <taxon>Pseudonocardia</taxon>
    </lineage>
</organism>
<dbReference type="PROSITE" id="PS51664">
    <property type="entry name" value="YCAO"/>
    <property type="match status" value="1"/>
</dbReference>